<dbReference type="AlphaFoldDB" id="A0AAD5Y6J9"/>
<evidence type="ECO:0000313" key="3">
    <source>
        <dbReference type="Proteomes" id="UP001210925"/>
    </source>
</evidence>
<organism evidence="2 3">
    <name type="scientific">Boothiomyces macroporosus</name>
    <dbReference type="NCBI Taxonomy" id="261099"/>
    <lineage>
        <taxon>Eukaryota</taxon>
        <taxon>Fungi</taxon>
        <taxon>Fungi incertae sedis</taxon>
        <taxon>Chytridiomycota</taxon>
        <taxon>Chytridiomycota incertae sedis</taxon>
        <taxon>Chytridiomycetes</taxon>
        <taxon>Rhizophydiales</taxon>
        <taxon>Terramycetaceae</taxon>
        <taxon>Boothiomyces</taxon>
    </lineage>
</organism>
<evidence type="ECO:0000313" key="1">
    <source>
        <dbReference type="EMBL" id="KAJ3262335.1"/>
    </source>
</evidence>
<name>A0AAD5Y6J9_9FUNG</name>
<dbReference type="Proteomes" id="UP001210925">
    <property type="component" value="Unassembled WGS sequence"/>
</dbReference>
<dbReference type="EMBL" id="JADGKB010000002">
    <property type="protein sequence ID" value="KAJ3262361.1"/>
    <property type="molecule type" value="Genomic_DNA"/>
</dbReference>
<evidence type="ECO:0000313" key="2">
    <source>
        <dbReference type="EMBL" id="KAJ3262361.1"/>
    </source>
</evidence>
<gene>
    <name evidence="1" type="ORF">HK103_002749</name>
    <name evidence="2" type="ORF">HK103_002776</name>
</gene>
<proteinExistence type="predicted"/>
<dbReference type="EMBL" id="JADGKB010000002">
    <property type="protein sequence ID" value="KAJ3262335.1"/>
    <property type="molecule type" value="Genomic_DNA"/>
</dbReference>
<sequence>MSLKREIHRITVKPNYDYTAAQILILPAYNQLYSHDPLTRYYPDCEPNGFTAVGVDFLYRDFDYLDLAQTFKFTRQRLIPLACGVARERLENVLIRKFNQTFRRLGLFNPLQDNSSLTFTWAELDATICGTLYIKPTCSINASCKKESSINFKKLSIGPDWFNLLKLCSQLCGPERTKLLDRLKNVLLNPPNYLPLSRKYKKKSILHSDPTVKSNILKIKRSFKDSGSSVEFVESKNMLEPKSLNVQFDKYGKLLHEYGSKVGFNWKVEQRNIVETDTYSGLSPVKETLLKIDTLGNKSIYYLPSFMQVTEKMVQEMLKLIPEYMPLFIQPQGIFSKPNKLADRKADLLKDTLPLPMPAPNSYTPYVLTDSMIYQNPSSSQEVDIIDMVAQRNKTVLEMGHGFFELVKDVLNLGKLW</sequence>
<reference evidence="2" key="1">
    <citation type="submission" date="2020-05" db="EMBL/GenBank/DDBJ databases">
        <title>Phylogenomic resolution of chytrid fungi.</title>
        <authorList>
            <person name="Stajich J.E."/>
            <person name="Amses K."/>
            <person name="Simmons R."/>
            <person name="Seto K."/>
            <person name="Myers J."/>
            <person name="Bonds A."/>
            <person name="Quandt C.A."/>
            <person name="Barry K."/>
            <person name="Liu P."/>
            <person name="Grigoriev I."/>
            <person name="Longcore J.E."/>
            <person name="James T.Y."/>
        </authorList>
    </citation>
    <scope>NUCLEOTIDE SEQUENCE</scope>
    <source>
        <strain evidence="2">PLAUS21</strain>
    </source>
</reference>
<accession>A0AAD5Y6J9</accession>
<comment type="caution">
    <text evidence="2">The sequence shown here is derived from an EMBL/GenBank/DDBJ whole genome shotgun (WGS) entry which is preliminary data.</text>
</comment>
<protein>
    <submittedName>
        <fullName evidence="2">Uncharacterized protein</fullName>
    </submittedName>
</protein>
<keyword evidence="3" id="KW-1185">Reference proteome</keyword>